<feature type="chain" id="PRO_5040204514" evidence="1">
    <location>
        <begin position="18"/>
        <end position="187"/>
    </location>
</feature>
<name>A0A9P4YCX9_CRYP1</name>
<gene>
    <name evidence="2" type="ORF">M406DRAFT_326178</name>
</gene>
<proteinExistence type="predicted"/>
<organism evidence="2 3">
    <name type="scientific">Cryphonectria parasitica (strain ATCC 38755 / EP155)</name>
    <dbReference type="NCBI Taxonomy" id="660469"/>
    <lineage>
        <taxon>Eukaryota</taxon>
        <taxon>Fungi</taxon>
        <taxon>Dikarya</taxon>
        <taxon>Ascomycota</taxon>
        <taxon>Pezizomycotina</taxon>
        <taxon>Sordariomycetes</taxon>
        <taxon>Sordariomycetidae</taxon>
        <taxon>Diaporthales</taxon>
        <taxon>Cryphonectriaceae</taxon>
        <taxon>Cryphonectria-Endothia species complex</taxon>
        <taxon>Cryphonectria</taxon>
    </lineage>
</organism>
<keyword evidence="3" id="KW-1185">Reference proteome</keyword>
<dbReference type="EMBL" id="MU032344">
    <property type="protein sequence ID" value="KAF3770755.1"/>
    <property type="molecule type" value="Genomic_DNA"/>
</dbReference>
<feature type="signal peptide" evidence="1">
    <location>
        <begin position="1"/>
        <end position="17"/>
    </location>
</feature>
<evidence type="ECO:0000313" key="3">
    <source>
        <dbReference type="Proteomes" id="UP000803844"/>
    </source>
</evidence>
<evidence type="ECO:0000256" key="1">
    <source>
        <dbReference type="SAM" id="SignalP"/>
    </source>
</evidence>
<accession>A0A9P4YCX9</accession>
<dbReference type="Proteomes" id="UP000803844">
    <property type="component" value="Unassembled WGS sequence"/>
</dbReference>
<dbReference type="AlphaFoldDB" id="A0A9P4YCX9"/>
<dbReference type="GeneID" id="63837180"/>
<dbReference type="RefSeq" id="XP_040781716.1">
    <property type="nucleotide sequence ID" value="XM_040920051.1"/>
</dbReference>
<protein>
    <submittedName>
        <fullName evidence="2">Uncharacterized protein</fullName>
    </submittedName>
</protein>
<keyword evidence="1" id="KW-0732">Signal</keyword>
<comment type="caution">
    <text evidence="2">The sequence shown here is derived from an EMBL/GenBank/DDBJ whole genome shotgun (WGS) entry which is preliminary data.</text>
</comment>
<sequence length="187" mass="19863">MLPMLFLLALWIRNCACNKVKPHTGCPGLGQYSAFETVSFTCGTEEICTTILSMDQDLIESYLVQCAIPALVASTLERRTRISAFNDSYYSPMVRVFGSRSSSPDGAIIGAVVAALVMLVLLAAGGHSTSSFSEGGIVRSASSASSSVTDVEVQQATAVHYYQTSPREIEMSQLRASGGGIVPRAEP</sequence>
<reference evidence="2" key="1">
    <citation type="journal article" date="2020" name="Phytopathology">
        <title>Genome sequence of the chestnut blight fungus Cryphonectria parasitica EP155: A fundamental resource for an archetypical invasive plant pathogen.</title>
        <authorList>
            <person name="Crouch J.A."/>
            <person name="Dawe A."/>
            <person name="Aerts A."/>
            <person name="Barry K."/>
            <person name="Churchill A.C.L."/>
            <person name="Grimwood J."/>
            <person name="Hillman B."/>
            <person name="Milgroom M.G."/>
            <person name="Pangilinan J."/>
            <person name="Smith M."/>
            <person name="Salamov A."/>
            <person name="Schmutz J."/>
            <person name="Yadav J."/>
            <person name="Grigoriev I.V."/>
            <person name="Nuss D."/>
        </authorList>
    </citation>
    <scope>NUCLEOTIDE SEQUENCE</scope>
    <source>
        <strain evidence="2">EP155</strain>
    </source>
</reference>
<evidence type="ECO:0000313" key="2">
    <source>
        <dbReference type="EMBL" id="KAF3770755.1"/>
    </source>
</evidence>